<dbReference type="Gene3D" id="2.40.10.480">
    <property type="match status" value="1"/>
</dbReference>
<feature type="signal peptide" evidence="1">
    <location>
        <begin position="1"/>
        <end position="28"/>
    </location>
</feature>
<keyword evidence="4" id="KW-1185">Reference proteome</keyword>
<dbReference type="InterPro" id="IPR011047">
    <property type="entry name" value="Quinoprotein_ADH-like_sf"/>
</dbReference>
<evidence type="ECO:0000313" key="3">
    <source>
        <dbReference type="EMBL" id="TWU14701.1"/>
    </source>
</evidence>
<dbReference type="AlphaFoldDB" id="A0A5C6BTA9"/>
<dbReference type="InterPro" id="IPR018391">
    <property type="entry name" value="PQQ_b-propeller_rpt"/>
</dbReference>
<organism evidence="3 4">
    <name type="scientific">Symmachiella macrocystis</name>
    <dbReference type="NCBI Taxonomy" id="2527985"/>
    <lineage>
        <taxon>Bacteria</taxon>
        <taxon>Pseudomonadati</taxon>
        <taxon>Planctomycetota</taxon>
        <taxon>Planctomycetia</taxon>
        <taxon>Planctomycetales</taxon>
        <taxon>Planctomycetaceae</taxon>
        <taxon>Symmachiella</taxon>
    </lineage>
</organism>
<dbReference type="Pfam" id="PF13360">
    <property type="entry name" value="PQQ_2"/>
    <property type="match status" value="2"/>
</dbReference>
<dbReference type="OrthoDB" id="244732at2"/>
<name>A0A5C6BTA9_9PLAN</name>
<evidence type="ECO:0000259" key="2">
    <source>
        <dbReference type="Pfam" id="PF13360"/>
    </source>
</evidence>
<dbReference type="InterPro" id="IPR002372">
    <property type="entry name" value="PQQ_rpt_dom"/>
</dbReference>
<keyword evidence="1" id="KW-0732">Signal</keyword>
<proteinExistence type="predicted"/>
<feature type="chain" id="PRO_5022980150" evidence="1">
    <location>
        <begin position="29"/>
        <end position="846"/>
    </location>
</feature>
<evidence type="ECO:0000313" key="4">
    <source>
        <dbReference type="Proteomes" id="UP000320735"/>
    </source>
</evidence>
<protein>
    <submittedName>
        <fullName evidence="3">Outer membrane biogenesis protein BamB</fullName>
    </submittedName>
</protein>
<dbReference type="InterPro" id="IPR015943">
    <property type="entry name" value="WD40/YVTN_repeat-like_dom_sf"/>
</dbReference>
<dbReference type="PANTHER" id="PTHR34512:SF30">
    <property type="entry name" value="OUTER MEMBRANE PROTEIN ASSEMBLY FACTOR BAMB"/>
    <property type="match status" value="1"/>
</dbReference>
<feature type="domain" description="Pyrrolo-quinoline quinone repeat" evidence="2">
    <location>
        <begin position="326"/>
        <end position="410"/>
    </location>
</feature>
<gene>
    <name evidence="3" type="ORF">CA54_35700</name>
</gene>
<dbReference type="EMBL" id="SJPP01000001">
    <property type="protein sequence ID" value="TWU14701.1"/>
    <property type="molecule type" value="Genomic_DNA"/>
</dbReference>
<dbReference type="Proteomes" id="UP000320735">
    <property type="component" value="Unassembled WGS sequence"/>
</dbReference>
<comment type="caution">
    <text evidence="3">The sequence shown here is derived from an EMBL/GenBank/DDBJ whole genome shotgun (WGS) entry which is preliminary data.</text>
</comment>
<dbReference type="SMART" id="SM00564">
    <property type="entry name" value="PQQ"/>
    <property type="match status" value="4"/>
</dbReference>
<dbReference type="RefSeq" id="WP_146371976.1">
    <property type="nucleotide sequence ID" value="NZ_SJPP01000001.1"/>
</dbReference>
<reference evidence="3 4" key="1">
    <citation type="submission" date="2019-02" db="EMBL/GenBank/DDBJ databases">
        <title>Deep-cultivation of Planctomycetes and their phenomic and genomic characterization uncovers novel biology.</title>
        <authorList>
            <person name="Wiegand S."/>
            <person name="Jogler M."/>
            <person name="Boedeker C."/>
            <person name="Pinto D."/>
            <person name="Vollmers J."/>
            <person name="Rivas-Marin E."/>
            <person name="Kohn T."/>
            <person name="Peeters S.H."/>
            <person name="Heuer A."/>
            <person name="Rast P."/>
            <person name="Oberbeckmann S."/>
            <person name="Bunk B."/>
            <person name="Jeske O."/>
            <person name="Meyerdierks A."/>
            <person name="Storesund J.E."/>
            <person name="Kallscheuer N."/>
            <person name="Luecker S."/>
            <person name="Lage O.M."/>
            <person name="Pohl T."/>
            <person name="Merkel B.J."/>
            <person name="Hornburger P."/>
            <person name="Mueller R.-W."/>
            <person name="Bruemmer F."/>
            <person name="Labrenz M."/>
            <person name="Spormann A.M."/>
            <person name="Op Den Camp H."/>
            <person name="Overmann J."/>
            <person name="Amann R."/>
            <person name="Jetten M.S.M."/>
            <person name="Mascher T."/>
            <person name="Medema M.H."/>
            <person name="Devos D.P."/>
            <person name="Kaster A.-K."/>
            <person name="Ovreas L."/>
            <person name="Rohde M."/>
            <person name="Galperin M.Y."/>
            <person name="Jogler C."/>
        </authorList>
    </citation>
    <scope>NUCLEOTIDE SEQUENCE [LARGE SCALE GENOMIC DNA]</scope>
    <source>
        <strain evidence="3 4">CA54</strain>
    </source>
</reference>
<dbReference type="PANTHER" id="PTHR34512">
    <property type="entry name" value="CELL SURFACE PROTEIN"/>
    <property type="match status" value="1"/>
</dbReference>
<evidence type="ECO:0000256" key="1">
    <source>
        <dbReference type="SAM" id="SignalP"/>
    </source>
</evidence>
<accession>A0A5C6BTA9</accession>
<dbReference type="Gene3D" id="2.130.10.10">
    <property type="entry name" value="YVTN repeat-like/Quinoprotein amine dehydrogenase"/>
    <property type="match status" value="1"/>
</dbReference>
<sequence precursor="true">MRFTCLVRCLAVVALATIVVSVPGSLPAEETFEVDPLDWPHWRGPEYNGISRETGLVDSWSPDGENVLWFKEYLGSRSTPIIMRGKLYTITRDDVASPREGEKVVCADAVTGEKIWENKFNVYLSDVPAERVGWSSVVGDPTTGRVYAMGVCGLFQCIDGETGETIWEHSLSEEYGALTTYGGRTNVPVIHGNLVIISAIVIDWGDMAKPAHRFIAFDKRNGQPVWFNGTRLLPYDTNYSSPVLATIDGQEVLVFGSGDGGVHAFQPQTGKPIWSYDVSRRGINVTPLVVGDRVYAGHSEENLVGTKMGAVFAIDGIGEGDVTKSKELWRNERMMVGKSSPIMVDGKLFTVDDRGGVIVLDPETGNTIAKKKIGRMMRSSPVYADGKIYVCSTGGRWHILKLEDDRIKIVHKLMLKDRSSHGSPVISHGRIYIPFIEGMYCIGKKDQQPTADPRPAPAEVTPVSADDVATQVQVVPVEALLKPGQKLKYQARLYNARGQFLKVADDAKFSIEGIGTISGDGKYEASNDPAHSEVKVTANVGDLSGTARIRIVPPLPWKFEFDDGQVPVTWVGARYRHIALDFDLLKKLEQQSPLASQLYIYLMTSYINSGRPVAKFADDSPRMTWSALLRFLERLDGSDSIRTLDEAKAALDPALQLLADEKVVAEWDWATPTPDVIQLTVKQGTRPVDGNGVMTKIKTIPKGARSQSWMGHVGLHDYTIQADVLGASKNGKMPDIGLIGQRYTLDLMGNSQQLQIRTWPPQLRMAQTVPFTWEPDVWYTMKLQSAIEDGKAVLRGKVWKRDEAEPEQWLVEAVDTVPNLTGSPGLFGNAKEAELFIDNVQVIGNK</sequence>
<dbReference type="SUPFAM" id="SSF50998">
    <property type="entry name" value="Quinoprotein alcohol dehydrogenase-like"/>
    <property type="match status" value="1"/>
</dbReference>
<feature type="domain" description="Pyrrolo-quinoline quinone repeat" evidence="2">
    <location>
        <begin position="102"/>
        <end position="304"/>
    </location>
</feature>